<dbReference type="PROSITE" id="PS51847">
    <property type="entry name" value="SMP"/>
    <property type="match status" value="1"/>
</dbReference>
<dbReference type="Gene3D" id="2.60.40.150">
    <property type="entry name" value="C2 domain"/>
    <property type="match status" value="2"/>
</dbReference>
<feature type="transmembrane region" description="Helical" evidence="7">
    <location>
        <begin position="228"/>
        <end position="245"/>
    </location>
</feature>
<evidence type="ECO:0000256" key="2">
    <source>
        <dbReference type="ARBA" id="ARBA00022448"/>
    </source>
</evidence>
<evidence type="ECO:0000256" key="6">
    <source>
        <dbReference type="SAM" id="MobiDB-lite"/>
    </source>
</evidence>
<comment type="caution">
    <text evidence="10">The sequence shown here is derived from an EMBL/GenBank/DDBJ whole genome shotgun (WGS) entry which is preliminary data.</text>
</comment>
<dbReference type="PROSITE" id="PS50004">
    <property type="entry name" value="C2"/>
    <property type="match status" value="2"/>
</dbReference>
<dbReference type="GO" id="GO:0008289">
    <property type="term" value="F:lipid binding"/>
    <property type="evidence" value="ECO:0007669"/>
    <property type="project" value="UniProtKB-KW"/>
</dbReference>
<keyword evidence="7" id="KW-0812">Transmembrane</keyword>
<comment type="subcellular location">
    <subcellularLocation>
        <location evidence="1">Membrane</location>
    </subcellularLocation>
</comment>
<dbReference type="Pfam" id="PF00168">
    <property type="entry name" value="C2"/>
    <property type="match status" value="2"/>
</dbReference>
<evidence type="ECO:0000313" key="10">
    <source>
        <dbReference type="EMBL" id="OBZ91772.1"/>
    </source>
</evidence>
<feature type="compositionally biased region" description="Basic and acidic residues" evidence="6">
    <location>
        <begin position="17"/>
        <end position="61"/>
    </location>
</feature>
<dbReference type="PANTHER" id="PTHR47348:SF3">
    <property type="entry name" value="MEIOTICALLY UP-REGULATED GENE 190 PROTEIN"/>
    <property type="match status" value="1"/>
</dbReference>
<evidence type="ECO:0000313" key="11">
    <source>
        <dbReference type="Proteomes" id="UP000093000"/>
    </source>
</evidence>
<keyword evidence="5 7" id="KW-0472">Membrane</keyword>
<organism evidence="10 11">
    <name type="scientific">Choanephora cucurbitarum</name>
    <dbReference type="NCBI Taxonomy" id="101091"/>
    <lineage>
        <taxon>Eukaryota</taxon>
        <taxon>Fungi</taxon>
        <taxon>Fungi incertae sedis</taxon>
        <taxon>Mucoromycota</taxon>
        <taxon>Mucoromycotina</taxon>
        <taxon>Mucoromycetes</taxon>
        <taxon>Mucorales</taxon>
        <taxon>Mucorineae</taxon>
        <taxon>Choanephoraceae</taxon>
        <taxon>Choanephoroideae</taxon>
        <taxon>Choanephora</taxon>
    </lineage>
</organism>
<dbReference type="GO" id="GO:0006869">
    <property type="term" value="P:lipid transport"/>
    <property type="evidence" value="ECO:0007669"/>
    <property type="project" value="UniProtKB-KW"/>
</dbReference>
<evidence type="ECO:0000256" key="7">
    <source>
        <dbReference type="SAM" id="Phobius"/>
    </source>
</evidence>
<evidence type="ECO:0000256" key="3">
    <source>
        <dbReference type="ARBA" id="ARBA00023055"/>
    </source>
</evidence>
<name>A0A1C7NRM0_9FUNG</name>
<dbReference type="InterPro" id="IPR031468">
    <property type="entry name" value="SMP_LBD"/>
</dbReference>
<evidence type="ECO:0000259" key="8">
    <source>
        <dbReference type="PROSITE" id="PS50004"/>
    </source>
</evidence>
<evidence type="ECO:0000256" key="5">
    <source>
        <dbReference type="ARBA" id="ARBA00023136"/>
    </source>
</evidence>
<feature type="compositionally biased region" description="Basic and acidic residues" evidence="6">
    <location>
        <begin position="1086"/>
        <end position="1095"/>
    </location>
</feature>
<dbReference type="Pfam" id="PF25331">
    <property type="entry name" value="C2_Mug190_3rd"/>
    <property type="match status" value="1"/>
</dbReference>
<feature type="compositionally biased region" description="Basic and acidic residues" evidence="6">
    <location>
        <begin position="1017"/>
        <end position="1062"/>
    </location>
</feature>
<dbReference type="InterPro" id="IPR035892">
    <property type="entry name" value="C2_domain_sf"/>
</dbReference>
<evidence type="ECO:0000259" key="9">
    <source>
        <dbReference type="PROSITE" id="PS51847"/>
    </source>
</evidence>
<reference evidence="10 11" key="1">
    <citation type="submission" date="2016-03" db="EMBL/GenBank/DDBJ databases">
        <title>Choanephora cucurbitarum.</title>
        <authorList>
            <person name="Min B."/>
            <person name="Park H."/>
            <person name="Park J.-H."/>
            <person name="Shin H.-D."/>
            <person name="Choi I.-G."/>
        </authorList>
    </citation>
    <scope>NUCLEOTIDE SEQUENCE [LARGE SCALE GENOMIC DNA]</scope>
    <source>
        <strain evidence="10 11">KUS-F28377</strain>
    </source>
</reference>
<evidence type="ECO:0008006" key="12">
    <source>
        <dbReference type="Google" id="ProtNLM"/>
    </source>
</evidence>
<feature type="transmembrane region" description="Helical" evidence="7">
    <location>
        <begin position="201"/>
        <end position="223"/>
    </location>
</feature>
<dbReference type="GO" id="GO:0016020">
    <property type="term" value="C:membrane"/>
    <property type="evidence" value="ECO:0007669"/>
    <property type="project" value="UniProtKB-SubCell"/>
</dbReference>
<dbReference type="InterPro" id="IPR000008">
    <property type="entry name" value="C2_dom"/>
</dbReference>
<protein>
    <recommendedName>
        <fullName evidence="12">Meiotically up-regulated gene 190 protein</fullName>
    </recommendedName>
</protein>
<feature type="region of interest" description="Disordered" evidence="6">
    <location>
        <begin position="107"/>
        <end position="156"/>
    </location>
</feature>
<proteinExistence type="predicted"/>
<dbReference type="Proteomes" id="UP000093000">
    <property type="component" value="Unassembled WGS sequence"/>
</dbReference>
<feature type="compositionally biased region" description="Acidic residues" evidence="6">
    <location>
        <begin position="1071"/>
        <end position="1085"/>
    </location>
</feature>
<dbReference type="SUPFAM" id="SSF49562">
    <property type="entry name" value="C2 domain (Calcium/lipid-binding domain, CaLB)"/>
    <property type="match status" value="2"/>
</dbReference>
<keyword evidence="11" id="KW-1185">Reference proteome</keyword>
<dbReference type="CDD" id="cd21676">
    <property type="entry name" value="SMP_Mug190"/>
    <property type="match status" value="1"/>
</dbReference>
<dbReference type="EMBL" id="LUGH01000004">
    <property type="protein sequence ID" value="OBZ91772.1"/>
    <property type="molecule type" value="Genomic_DNA"/>
</dbReference>
<dbReference type="STRING" id="101091.A0A1C7NRM0"/>
<accession>A0A1C7NRM0</accession>
<feature type="domain" description="C2" evidence="8">
    <location>
        <begin position="661"/>
        <end position="798"/>
    </location>
</feature>
<dbReference type="PANTHER" id="PTHR47348">
    <property type="entry name" value="MEIOTICALLY UP-REGULATED GENE 190 PROTEIN"/>
    <property type="match status" value="1"/>
</dbReference>
<dbReference type="SMART" id="SM00239">
    <property type="entry name" value="C2"/>
    <property type="match status" value="2"/>
</dbReference>
<keyword evidence="2" id="KW-0813">Transport</keyword>
<sequence length="1141" mass="130026">MASVVKYNSVGQTTHEMGIDSPHENMQREKNKIEIHEIEEKNNVESDAEEKHQENELKKNPGNEIDGSGRVYSKLQPSETEVNHDNIIEQDNVDNNQNKAPVNLQQQNVSESFDKGPLRRTSSSGSSRHPRRRHSTSSTLRASRRPQQRRLGSQPSLFNQTFESTLSNINTIFNPTDPDVDNHEAKIKRPMPLKPVSPDDIVYGLQLQAMKYIIVACFVCYLLGRLRFGYIIGILIIALCAWSYWNLGQTVVEGLEWQLEKIENMKTLYTSEGESVEWLNYMIEKLWRSINPEMFTDIEDLLEDTLQSVAPSFIQAIKVSDFDIGVQAPRIQMIRMFPPLPGQPEESIFGEASFSFHANPISSVVTTRGVNSTPPGLSIRFQTALKAPLDVKAELTAFSAKVRFKLTTCPDMPFISNATIAFTRVPKIETGVMPLSKHLNIMNLPTIKTLVNEGVKLGFADLVDPKSITLDVKALIGLFNQDTNAIGVVVAEIREATRDGSTKFQDMEDSYATISLNTQPKKTSSTTRVLTNDKNPRWNENLYILVSKDDILSETKIQIKVWDADKVKFDDMWGSISIPIKEAVQAEFDKLGNITNWCQEERVIFDGWSPIDGKDDAHSKIKLNFKLSFHPKYPTPNMDIFSSNSMEIKKQPKAVQERDKKQKSDLLDVPVPPEHNNGILSVQIQQAVDLEIGDPEVLPTSEEFKHPYSPHKVVSPYAVLYLNDNKVYRTRTKLKNPSPHWNALTEQFIKNMENTTIRISIKNSVDLERDPVLGTRCMKLKDLFADQEGKFKEIQRWVPLADGIGFGKVLISLKYKPVKLTLPRELQGCDVGTLVVESLKLEKLNEPYAASYINSTKATLALNVDPVILKRLKSRNLSKESNTIEESPHGWYGQQLFFPLMMRYRTAIYVHISQGSITSTKATGRFWLKDMVDNDWQYIKIGLHEYISERSKVANRNEDRWEQEGAFGYVVLRMKIVPGFSPVHTRLSTFNKDFVGSDPFYDETLKYKAQKWIKAHNDKQNSEEIDKEETGLDHEMQSAVEAEKSKSMKRENDSSFDYDRRRSSSLSSEYGESESEDEYDTEDEELHAGMVDEKKKKNKINKHRVVRKVAWSLDKVKHKVDIIREGFNSETRAGRTVAKEA</sequence>
<keyword evidence="4" id="KW-0446">Lipid-binding</keyword>
<evidence type="ECO:0000256" key="1">
    <source>
        <dbReference type="ARBA" id="ARBA00004370"/>
    </source>
</evidence>
<dbReference type="InParanoid" id="A0A1C7NRM0"/>
<feature type="domain" description="C2" evidence="8">
    <location>
        <begin position="464"/>
        <end position="598"/>
    </location>
</feature>
<keyword evidence="3" id="KW-0445">Lipid transport</keyword>
<gene>
    <name evidence="10" type="ORF">A0J61_00210</name>
</gene>
<feature type="region of interest" description="Disordered" evidence="6">
    <location>
        <begin position="1"/>
        <end position="71"/>
    </location>
</feature>
<dbReference type="AlphaFoldDB" id="A0A1C7NRM0"/>
<evidence type="ECO:0000256" key="4">
    <source>
        <dbReference type="ARBA" id="ARBA00023121"/>
    </source>
</evidence>
<dbReference type="Pfam" id="PF25669">
    <property type="entry name" value="SMP_MUG190-like"/>
    <property type="match status" value="1"/>
</dbReference>
<feature type="domain" description="SMP-LTD" evidence="9">
    <location>
        <begin position="272"/>
        <end position="473"/>
    </location>
</feature>
<dbReference type="OrthoDB" id="419768at2759"/>
<keyword evidence="7" id="KW-1133">Transmembrane helix</keyword>
<feature type="region of interest" description="Disordered" evidence="6">
    <location>
        <begin position="1017"/>
        <end position="1095"/>
    </location>
</feature>
<dbReference type="InterPro" id="IPR057349">
    <property type="entry name" value="C2_Mug190_3rd"/>
</dbReference>